<evidence type="ECO:0000256" key="1">
    <source>
        <dbReference type="SAM" id="MobiDB-lite"/>
    </source>
</evidence>
<sequence>MWARHPVYGSARGSSPTLHTLNFRTDNKQTRARRRKSAYQPSKTGTPTFDNITVNSCSELFFRPLIEVLAVYDAHLFEESGLAALSSAEQDCSASPLLSKHFGKQTDRKDRDGRKSAIFETTSSIR</sequence>
<evidence type="ECO:0000313" key="3">
    <source>
        <dbReference type="Proteomes" id="UP000314983"/>
    </source>
</evidence>
<dbReference type="Ensembl" id="ENSEEET00000064241.1">
    <property type="protein sequence ID" value="ENSEEEP00000060467.1"/>
    <property type="gene ID" value="ENSEEEG00000027259.1"/>
</dbReference>
<accession>A0AAY5EUR7</accession>
<dbReference type="Proteomes" id="UP000314983">
    <property type="component" value="Chromosome 1"/>
</dbReference>
<feature type="compositionally biased region" description="Basic and acidic residues" evidence="1">
    <location>
        <begin position="104"/>
        <end position="117"/>
    </location>
</feature>
<protein>
    <submittedName>
        <fullName evidence="2">Uncharacterized protein</fullName>
    </submittedName>
</protein>
<reference evidence="2 3" key="1">
    <citation type="submission" date="2020-05" db="EMBL/GenBank/DDBJ databases">
        <title>Electrophorus electricus (electric eel) genome, fEleEle1, primary haplotype.</title>
        <authorList>
            <person name="Myers G."/>
            <person name="Meyer A."/>
            <person name="Fedrigo O."/>
            <person name="Formenti G."/>
            <person name="Rhie A."/>
            <person name="Tracey A."/>
            <person name="Sims Y."/>
            <person name="Jarvis E.D."/>
        </authorList>
    </citation>
    <scope>NUCLEOTIDE SEQUENCE [LARGE SCALE GENOMIC DNA]</scope>
</reference>
<proteinExistence type="predicted"/>
<feature type="compositionally biased region" description="Polar residues" evidence="1">
    <location>
        <begin position="12"/>
        <end position="24"/>
    </location>
</feature>
<organism evidence="2 3">
    <name type="scientific">Electrophorus electricus</name>
    <name type="common">Electric eel</name>
    <name type="synonym">Gymnotus electricus</name>
    <dbReference type="NCBI Taxonomy" id="8005"/>
    <lineage>
        <taxon>Eukaryota</taxon>
        <taxon>Metazoa</taxon>
        <taxon>Chordata</taxon>
        <taxon>Craniata</taxon>
        <taxon>Vertebrata</taxon>
        <taxon>Euteleostomi</taxon>
        <taxon>Actinopterygii</taxon>
        <taxon>Neopterygii</taxon>
        <taxon>Teleostei</taxon>
        <taxon>Ostariophysi</taxon>
        <taxon>Gymnotiformes</taxon>
        <taxon>Gymnotoidei</taxon>
        <taxon>Gymnotidae</taxon>
        <taxon>Electrophorus</taxon>
    </lineage>
</organism>
<keyword evidence="3" id="KW-1185">Reference proteome</keyword>
<dbReference type="AlphaFoldDB" id="A0AAY5EUR7"/>
<evidence type="ECO:0000313" key="2">
    <source>
        <dbReference type="Ensembl" id="ENSEEEP00000060467.1"/>
    </source>
</evidence>
<name>A0AAY5EUR7_ELEEL</name>
<feature type="region of interest" description="Disordered" evidence="1">
    <location>
        <begin position="1"/>
        <end position="46"/>
    </location>
</feature>
<feature type="region of interest" description="Disordered" evidence="1">
    <location>
        <begin position="95"/>
        <end position="126"/>
    </location>
</feature>
<reference evidence="2" key="3">
    <citation type="submission" date="2025-09" db="UniProtKB">
        <authorList>
            <consortium name="Ensembl"/>
        </authorList>
    </citation>
    <scope>IDENTIFICATION</scope>
</reference>
<reference evidence="2" key="2">
    <citation type="submission" date="2025-08" db="UniProtKB">
        <authorList>
            <consortium name="Ensembl"/>
        </authorList>
    </citation>
    <scope>IDENTIFICATION</scope>
</reference>